<dbReference type="GO" id="GO:0004632">
    <property type="term" value="F:phosphopantothenate--cysteine ligase activity"/>
    <property type="evidence" value="ECO:0007669"/>
    <property type="project" value="UniProtKB-UniRule"/>
</dbReference>
<keyword evidence="3" id="KW-0288">FMN</keyword>
<dbReference type="InterPro" id="IPR035929">
    <property type="entry name" value="CoaB-like_sf"/>
</dbReference>
<comment type="similarity">
    <text evidence="3">In the N-terminal section; belongs to the HFCD (homo-oligomeric flavin containing Cys decarboxylase) superfamily.</text>
</comment>
<sequence length="411" mass="46392">MSHPSKRIIGEISDELKDKKLLLAVTASVSIYKSIDLARALMRRGSEVHVAMTRSAEKMINHVLFEWATGNKVLTKITGQLEHITIPNSFDSMIIAPASMNVMAKLANGITDNSITLLAVNFIQKSKKVFIVPAMHLEMWNSIFMNDVLNKLRKIPEIEIIDPYIIRDVAHYPDIEYLSSRITSVILRGKDLQGMKIIVTAGPTREYLDPVRYISNPSSGTMGIAIANEALFRGADVVLVHGPLNSDIKPYSKEIRVETTDDMLNAILNLMEKEKYNVVILAGAPADYKFKEIAKEKIDSHTEVPKVELEKTPKLSEFIKNKGFIVGFSAETVNSDEELIQKAKIKKQRHGFNIIVANNVKRKDIGFSSNYDEVIIITNNNIVKIDKTFKTIIARKLLDVVREEYMKYNFQ</sequence>
<dbReference type="Pfam" id="PF04127">
    <property type="entry name" value="DFP"/>
    <property type="match status" value="1"/>
</dbReference>
<protein>
    <recommendedName>
        <fullName evidence="3">Coenzyme A biosynthesis bifunctional protein CoaBC</fullName>
    </recommendedName>
    <alternativeName>
        <fullName evidence="3">DNA/pantothenate metabolism flavoprotein</fullName>
    </alternativeName>
    <alternativeName>
        <fullName evidence="3">Phosphopantothenoylcysteine synthetase/decarboxylase</fullName>
        <shortName evidence="3">PPCS-PPCDC</shortName>
    </alternativeName>
    <domain>
        <recommendedName>
            <fullName evidence="3">Phosphopantothenoylcysteine decarboxylase</fullName>
            <shortName evidence="3">PPC decarboxylase</shortName>
            <shortName evidence="3">PPC-DC</shortName>
            <ecNumber evidence="3">4.1.1.36</ecNumber>
        </recommendedName>
        <alternativeName>
            <fullName evidence="3">CoaC</fullName>
        </alternativeName>
    </domain>
    <domain>
        <recommendedName>
            <fullName evidence="3">Phosphopantothenate--cysteine ligase</fullName>
            <ecNumber evidence="3">6.3.2.5</ecNumber>
        </recommendedName>
        <alternativeName>
            <fullName evidence="3">CoaB</fullName>
        </alternativeName>
        <alternativeName>
            <fullName evidence="3">Phosphopantothenoylcysteine synthetase</fullName>
            <shortName evidence="3">PPC synthetase</shortName>
            <shortName evidence="3">PPC-S</shortName>
        </alternativeName>
    </domain>
</protein>
<dbReference type="AlphaFoldDB" id="A0A1W6K0F2"/>
<reference evidence="6 7" key="1">
    <citation type="submission" date="2017-03" db="EMBL/GenBank/DDBJ databases">
        <title>Sulfur activation and transportation mechanism of thermophilic Archaea Acidianus manzaensis YN-25.</title>
        <authorList>
            <person name="Ma Y."/>
            <person name="Yang Y."/>
            <person name="Xia J."/>
        </authorList>
    </citation>
    <scope>NUCLEOTIDE SEQUENCE [LARGE SCALE GENOMIC DNA]</scope>
    <source>
        <strain evidence="6 7">YN-25</strain>
    </source>
</reference>
<dbReference type="PANTHER" id="PTHR14359">
    <property type="entry name" value="HOMO-OLIGOMERIC FLAVIN CONTAINING CYS DECARBOXYLASE FAMILY"/>
    <property type="match status" value="1"/>
</dbReference>
<dbReference type="STRING" id="282676.B6F84_07935"/>
<comment type="function">
    <text evidence="3">Catalyzes two sequential steps in the biosynthesis of coenzyme A. In the first step cysteine is conjugated to 4'-phosphopantothenate to form 4-phosphopantothenoylcysteine. In the second step the latter compound is decarboxylated to form 4'-phosphopantotheine.</text>
</comment>
<evidence type="ECO:0000259" key="5">
    <source>
        <dbReference type="Pfam" id="PF04127"/>
    </source>
</evidence>
<keyword evidence="3" id="KW-0511">Multifunctional enzyme</keyword>
<keyword evidence="3" id="KW-0479">Metal-binding</keyword>
<feature type="region of interest" description="Phosphopantothenoylcysteine decarboxylase" evidence="3">
    <location>
        <begin position="1"/>
        <end position="196"/>
    </location>
</feature>
<dbReference type="GO" id="GO:0046872">
    <property type="term" value="F:metal ion binding"/>
    <property type="evidence" value="ECO:0007669"/>
    <property type="project" value="UniProtKB-KW"/>
</dbReference>
<dbReference type="SUPFAM" id="SSF52507">
    <property type="entry name" value="Homo-oligomeric flavin-containing Cys decarboxylases, HFCD"/>
    <property type="match status" value="1"/>
</dbReference>
<evidence type="ECO:0000256" key="1">
    <source>
        <dbReference type="ARBA" id="ARBA00022793"/>
    </source>
</evidence>
<comment type="similarity">
    <text evidence="3">In the C-terminal section; belongs to the PPC synthetase family.</text>
</comment>
<dbReference type="InterPro" id="IPR007085">
    <property type="entry name" value="DNA/pantothenate-metab_flavo_C"/>
</dbReference>
<keyword evidence="3" id="KW-0436">Ligase</keyword>
<dbReference type="Proteomes" id="UP000193404">
    <property type="component" value="Chromosome"/>
</dbReference>
<keyword evidence="1 3" id="KW-0210">Decarboxylase</keyword>
<dbReference type="Gene3D" id="3.40.50.1950">
    <property type="entry name" value="Flavin prenyltransferase-like"/>
    <property type="match status" value="1"/>
</dbReference>
<dbReference type="GO" id="GO:0015941">
    <property type="term" value="P:pantothenate catabolic process"/>
    <property type="evidence" value="ECO:0007669"/>
    <property type="project" value="InterPro"/>
</dbReference>
<dbReference type="PANTHER" id="PTHR14359:SF6">
    <property type="entry name" value="PHOSPHOPANTOTHENOYLCYSTEINE DECARBOXYLASE"/>
    <property type="match status" value="1"/>
</dbReference>
<feature type="domain" description="DNA/pantothenate metabolism flavoprotein C-terminal" evidence="5">
    <location>
        <begin position="192"/>
        <end position="402"/>
    </location>
</feature>
<gene>
    <name evidence="3" type="primary">coaBC</name>
    <name evidence="6" type="ORF">B6F84_07935</name>
</gene>
<keyword evidence="3" id="KW-0460">Magnesium</keyword>
<dbReference type="GO" id="GO:0004633">
    <property type="term" value="F:phosphopantothenoylcysteine decarboxylase activity"/>
    <property type="evidence" value="ECO:0007669"/>
    <property type="project" value="UniProtKB-UniRule"/>
</dbReference>
<dbReference type="InterPro" id="IPR005252">
    <property type="entry name" value="CoaBC"/>
</dbReference>
<keyword evidence="3" id="KW-0285">Flavoprotein</keyword>
<comment type="cofactor">
    <cofactor evidence="3">
        <name>Mg(2+)</name>
        <dbReference type="ChEBI" id="CHEBI:18420"/>
    </cofactor>
</comment>
<evidence type="ECO:0000256" key="3">
    <source>
        <dbReference type="HAMAP-Rule" id="MF_02225"/>
    </source>
</evidence>
<proteinExistence type="inferred from homology"/>
<feature type="region of interest" description="Phosphopantothenate--cysteine ligase" evidence="3">
    <location>
        <begin position="197"/>
        <end position="411"/>
    </location>
</feature>
<comment type="caution">
    <text evidence="3">Lacks conserved residue(s) required for the propagation of feature annotation.</text>
</comment>
<dbReference type="EC" id="6.3.2.5" evidence="3"/>
<comment type="catalytic activity">
    <reaction evidence="3">
        <text>(R)-4'-phosphopantothenate + L-cysteine + CTP = N-[(R)-4-phosphopantothenoyl]-L-cysteine + CMP + diphosphate + H(+)</text>
        <dbReference type="Rhea" id="RHEA:19397"/>
        <dbReference type="ChEBI" id="CHEBI:10986"/>
        <dbReference type="ChEBI" id="CHEBI:15378"/>
        <dbReference type="ChEBI" id="CHEBI:33019"/>
        <dbReference type="ChEBI" id="CHEBI:35235"/>
        <dbReference type="ChEBI" id="CHEBI:37563"/>
        <dbReference type="ChEBI" id="CHEBI:59458"/>
        <dbReference type="ChEBI" id="CHEBI:60377"/>
        <dbReference type="EC" id="6.3.2.5"/>
    </reaction>
</comment>
<name>A0A1W6K0F2_9CREN</name>
<keyword evidence="2 3" id="KW-0456">Lyase</keyword>
<dbReference type="GO" id="GO:0071513">
    <property type="term" value="C:phosphopantothenoylcysteine decarboxylase complex"/>
    <property type="evidence" value="ECO:0007669"/>
    <property type="project" value="TreeGrafter"/>
</dbReference>
<dbReference type="KEGG" id="aman:B6F84_07935"/>
<keyword evidence="7" id="KW-1185">Reference proteome</keyword>
<dbReference type="GO" id="GO:0015937">
    <property type="term" value="P:coenzyme A biosynthetic process"/>
    <property type="evidence" value="ECO:0007669"/>
    <property type="project" value="UniProtKB-UniRule"/>
</dbReference>
<feature type="domain" description="Flavoprotein" evidence="4">
    <location>
        <begin position="19"/>
        <end position="159"/>
    </location>
</feature>
<dbReference type="Pfam" id="PF02441">
    <property type="entry name" value="Flavoprotein"/>
    <property type="match status" value="1"/>
</dbReference>
<dbReference type="EMBL" id="CP020477">
    <property type="protein sequence ID" value="ARM75962.1"/>
    <property type="molecule type" value="Genomic_DNA"/>
</dbReference>
<evidence type="ECO:0000256" key="2">
    <source>
        <dbReference type="ARBA" id="ARBA00023239"/>
    </source>
</evidence>
<dbReference type="GO" id="GO:0010181">
    <property type="term" value="F:FMN binding"/>
    <property type="evidence" value="ECO:0007669"/>
    <property type="project" value="UniProtKB-UniRule"/>
</dbReference>
<feature type="binding site" evidence="3">
    <location>
        <position position="328"/>
    </location>
    <ligand>
        <name>CTP</name>
        <dbReference type="ChEBI" id="CHEBI:37563"/>
    </ligand>
</feature>
<dbReference type="InterPro" id="IPR003382">
    <property type="entry name" value="Flavoprotein"/>
</dbReference>
<dbReference type="HAMAP" id="MF_02225">
    <property type="entry name" value="CoaBC"/>
    <property type="match status" value="1"/>
</dbReference>
<dbReference type="InterPro" id="IPR036551">
    <property type="entry name" value="Flavin_trans-like"/>
</dbReference>
<comment type="pathway">
    <text evidence="3">Cofactor biosynthesis; coenzyme A biosynthesis.</text>
</comment>
<dbReference type="Gene3D" id="3.40.50.10300">
    <property type="entry name" value="CoaB-like"/>
    <property type="match status" value="1"/>
</dbReference>
<feature type="binding site" evidence="3">
    <location>
        <position position="346"/>
    </location>
    <ligand>
        <name>CTP</name>
        <dbReference type="ChEBI" id="CHEBI:37563"/>
    </ligand>
</feature>
<organism evidence="6 7">
    <name type="scientific">Acidianus manzaensis</name>
    <dbReference type="NCBI Taxonomy" id="282676"/>
    <lineage>
        <taxon>Archaea</taxon>
        <taxon>Thermoproteota</taxon>
        <taxon>Thermoprotei</taxon>
        <taxon>Sulfolobales</taxon>
        <taxon>Sulfolobaceae</taxon>
        <taxon>Acidianus</taxon>
    </lineage>
</organism>
<comment type="catalytic activity">
    <reaction evidence="3">
        <text>N-[(R)-4-phosphopantothenoyl]-L-cysteine + H(+) = (R)-4'-phosphopantetheine + CO2</text>
        <dbReference type="Rhea" id="RHEA:16793"/>
        <dbReference type="ChEBI" id="CHEBI:15378"/>
        <dbReference type="ChEBI" id="CHEBI:16526"/>
        <dbReference type="ChEBI" id="CHEBI:59458"/>
        <dbReference type="ChEBI" id="CHEBI:61723"/>
        <dbReference type="EC" id="4.1.1.36"/>
    </reaction>
</comment>
<comment type="cofactor">
    <cofactor evidence="3">
        <name>FMN</name>
        <dbReference type="ChEBI" id="CHEBI:58210"/>
    </cofactor>
    <text evidence="3">Binds 1 FMN per subunit.</text>
</comment>
<feature type="binding site" evidence="3">
    <location>
        <position position="287"/>
    </location>
    <ligand>
        <name>CTP</name>
        <dbReference type="ChEBI" id="CHEBI:37563"/>
    </ligand>
</feature>
<feature type="binding site" evidence="3">
    <location>
        <position position="297"/>
    </location>
    <ligand>
        <name>CTP</name>
        <dbReference type="ChEBI" id="CHEBI:37563"/>
    </ligand>
</feature>
<evidence type="ECO:0000313" key="6">
    <source>
        <dbReference type="EMBL" id="ARM75962.1"/>
    </source>
</evidence>
<dbReference type="SUPFAM" id="SSF102645">
    <property type="entry name" value="CoaB-like"/>
    <property type="match status" value="1"/>
</dbReference>
<evidence type="ECO:0000259" key="4">
    <source>
        <dbReference type="Pfam" id="PF02441"/>
    </source>
</evidence>
<evidence type="ECO:0000313" key="7">
    <source>
        <dbReference type="Proteomes" id="UP000193404"/>
    </source>
</evidence>
<dbReference type="OrthoDB" id="10536at2157"/>
<dbReference type="UniPathway" id="UPA00241"/>
<dbReference type="EC" id="4.1.1.36" evidence="3"/>
<accession>A0A1W6K0F2</accession>
<dbReference type="NCBIfam" id="TIGR00521">
    <property type="entry name" value="coaBC_dfp"/>
    <property type="match status" value="1"/>
</dbReference>